<dbReference type="Gramene" id="TRITD3Bv1G228430.7">
    <property type="protein sequence ID" value="TRITD3Bv1G228430.7"/>
    <property type="gene ID" value="TRITD3Bv1G228430"/>
</dbReference>
<dbReference type="PANTHER" id="PTHR48060">
    <property type="entry name" value="DNA DAMAGE-REPAIR/TOLERATION PROTEIN DRT100"/>
    <property type="match status" value="1"/>
</dbReference>
<dbReference type="Proteomes" id="UP000324705">
    <property type="component" value="Chromosome 3B"/>
</dbReference>
<dbReference type="FunFam" id="3.80.10.10:FF:000400">
    <property type="entry name" value="Nuclear pore complex protein NUP107"/>
    <property type="match status" value="1"/>
</dbReference>
<dbReference type="EMBL" id="LT934116">
    <property type="protein sequence ID" value="VAH83254.1"/>
    <property type="molecule type" value="Genomic_DNA"/>
</dbReference>
<dbReference type="Pfam" id="PF23598">
    <property type="entry name" value="LRR_14"/>
    <property type="match status" value="1"/>
</dbReference>
<name>A0A9R1S7F9_TRITD</name>
<evidence type="ECO:0000256" key="6">
    <source>
        <dbReference type="SAM" id="SignalP"/>
    </source>
</evidence>
<keyword evidence="3 6" id="KW-0732">Signal</keyword>
<dbReference type="InterPro" id="IPR053211">
    <property type="entry name" value="DNA_repair-toleration"/>
</dbReference>
<evidence type="ECO:0000256" key="4">
    <source>
        <dbReference type="ARBA" id="ARBA00022737"/>
    </source>
</evidence>
<evidence type="ECO:0000313" key="9">
    <source>
        <dbReference type="EMBL" id="VAH83254.1"/>
    </source>
</evidence>
<evidence type="ECO:0000313" key="10">
    <source>
        <dbReference type="Proteomes" id="UP000324705"/>
    </source>
</evidence>
<dbReference type="SUPFAM" id="SSF52058">
    <property type="entry name" value="L domain-like"/>
    <property type="match status" value="1"/>
</dbReference>
<feature type="domain" description="Leucine-rich repeat-containing N-terminal plant-type" evidence="7">
    <location>
        <begin position="26"/>
        <end position="64"/>
    </location>
</feature>
<dbReference type="PANTHER" id="PTHR48060:SF16">
    <property type="entry name" value="LEUCINE-RICH REPEAT-CONTAINING N-TERMINAL PLANT-TYPE DOMAIN-CONTAINING PROTEIN"/>
    <property type="match status" value="1"/>
</dbReference>
<reference evidence="9 10" key="1">
    <citation type="submission" date="2017-09" db="EMBL/GenBank/DDBJ databases">
        <authorList>
            <consortium name="International Durum Wheat Genome Sequencing Consortium (IDWGSC)"/>
            <person name="Milanesi L."/>
        </authorList>
    </citation>
    <scope>NUCLEOTIDE SEQUENCE [LARGE SCALE GENOMIC DNA]</scope>
    <source>
        <strain evidence="10">cv. Svevo</strain>
    </source>
</reference>
<dbReference type="InterPro" id="IPR032675">
    <property type="entry name" value="LRR_dom_sf"/>
</dbReference>
<dbReference type="Gene3D" id="3.80.10.10">
    <property type="entry name" value="Ribonuclease Inhibitor"/>
    <property type="match status" value="2"/>
</dbReference>
<evidence type="ECO:0000259" key="7">
    <source>
        <dbReference type="Pfam" id="PF08263"/>
    </source>
</evidence>
<evidence type="ECO:0000256" key="3">
    <source>
        <dbReference type="ARBA" id="ARBA00022729"/>
    </source>
</evidence>
<evidence type="ECO:0000256" key="2">
    <source>
        <dbReference type="ARBA" id="ARBA00022614"/>
    </source>
</evidence>
<feature type="domain" description="Disease resistance R13L4/SHOC-2-like LRR" evidence="8">
    <location>
        <begin position="107"/>
        <end position="197"/>
    </location>
</feature>
<accession>A0A9R1S7F9</accession>
<evidence type="ECO:0008006" key="11">
    <source>
        <dbReference type="Google" id="ProtNLM"/>
    </source>
</evidence>
<feature type="signal peptide" evidence="6">
    <location>
        <begin position="1"/>
        <end position="20"/>
    </location>
</feature>
<keyword evidence="10" id="KW-1185">Reference proteome</keyword>
<dbReference type="GO" id="GO:0016020">
    <property type="term" value="C:membrane"/>
    <property type="evidence" value="ECO:0007669"/>
    <property type="project" value="UniProtKB-SubCell"/>
</dbReference>
<organism evidence="9 10">
    <name type="scientific">Triticum turgidum subsp. durum</name>
    <name type="common">Durum wheat</name>
    <name type="synonym">Triticum durum</name>
    <dbReference type="NCBI Taxonomy" id="4567"/>
    <lineage>
        <taxon>Eukaryota</taxon>
        <taxon>Viridiplantae</taxon>
        <taxon>Streptophyta</taxon>
        <taxon>Embryophyta</taxon>
        <taxon>Tracheophyta</taxon>
        <taxon>Spermatophyta</taxon>
        <taxon>Magnoliopsida</taxon>
        <taxon>Liliopsida</taxon>
        <taxon>Poales</taxon>
        <taxon>Poaceae</taxon>
        <taxon>BOP clade</taxon>
        <taxon>Pooideae</taxon>
        <taxon>Triticodae</taxon>
        <taxon>Triticeae</taxon>
        <taxon>Triticinae</taxon>
        <taxon>Triticum</taxon>
    </lineage>
</organism>
<dbReference type="Pfam" id="PF08263">
    <property type="entry name" value="LRRNT_2"/>
    <property type="match status" value="1"/>
</dbReference>
<protein>
    <recommendedName>
        <fullName evidence="11">Leucine-rich repeat-containing N-terminal plant-type domain-containing protein</fullName>
    </recommendedName>
</protein>
<keyword evidence="5" id="KW-0472">Membrane</keyword>
<comment type="subcellular location">
    <subcellularLocation>
        <location evidence="1">Membrane</location>
    </subcellularLocation>
</comment>
<dbReference type="InterPro" id="IPR013210">
    <property type="entry name" value="LRR_N_plant-typ"/>
</dbReference>
<keyword evidence="4" id="KW-0677">Repeat</keyword>
<dbReference type="InterPro" id="IPR055414">
    <property type="entry name" value="LRR_R13L4/SHOC2-like"/>
</dbReference>
<evidence type="ECO:0000256" key="1">
    <source>
        <dbReference type="ARBA" id="ARBA00004370"/>
    </source>
</evidence>
<evidence type="ECO:0000256" key="5">
    <source>
        <dbReference type="ARBA" id="ARBA00023136"/>
    </source>
</evidence>
<keyword evidence="2" id="KW-0433">Leucine-rich repeat</keyword>
<evidence type="ECO:0000259" key="8">
    <source>
        <dbReference type="Pfam" id="PF23598"/>
    </source>
</evidence>
<feature type="chain" id="PRO_5040362565" description="Leucine-rich repeat-containing N-terminal plant-type domain-containing protein" evidence="6">
    <location>
        <begin position="21"/>
        <end position="200"/>
    </location>
</feature>
<dbReference type="AlphaFoldDB" id="A0A9R1S7F9"/>
<proteinExistence type="predicted"/>
<sequence length="200" mass="21346">MKHLHLVGLLLLSFPCLLLCAGIRREAEALVKWKASLASADESLEPWSLANSTSLCTWTHITCDLAGHITKLEFDLTNLSGTLDELDFSAFPHMEELIMFGNGLHGTVPAGIGNLMSLVELHISLNPYLTGAIPRSIGQLKHLASLKLISSLGLAGTLPEEIGNLTSLEALTITSVTLTGSIPPTIGMLTKLRVLSLGTI</sequence>
<gene>
    <name evidence="9" type="ORF">TRITD_3Bv1G228430</name>
</gene>